<evidence type="ECO:0000313" key="1">
    <source>
        <dbReference type="Proteomes" id="UP000035680"/>
    </source>
</evidence>
<dbReference type="AlphaFoldDB" id="A0A0K0EYG4"/>
<sequence>MTTSQKLMELIDEMEVPPILNSLKKDAKGHLDLNSLLTTIKTILPDNDVTIFKAITIVLAKEYADLKTSTMDSDETTNEENENTLTLQKLSQLLMETIRTLTKISVQVTSTIENVSTTKPKLPPLPILQQKENPITFIEKFKNRFSGLTEQECIALFPEFLEGPALIAYKAIETDKVVIFDEILKEWISRYDPNMAPQRRLIKLEQILATAAPFAKDTPNIYINKITAWIRELEKLKKKSIPYKSKMKYILLAVRHLKRHSELTEKYLEAENTYEGYLKFQKIVLSALIKEMDSELCIHTKAEAPKQHREKFNNKNSVLMNESKNEIN</sequence>
<keyword evidence="1" id="KW-1185">Reference proteome</keyword>
<name>A0A0K0EYG4_STRVS</name>
<dbReference type="Proteomes" id="UP000035680">
    <property type="component" value="Unassembled WGS sequence"/>
</dbReference>
<reference evidence="1" key="1">
    <citation type="submission" date="2014-07" db="EMBL/GenBank/DDBJ databases">
        <authorList>
            <person name="Martin A.A"/>
            <person name="De Silva N."/>
        </authorList>
    </citation>
    <scope>NUCLEOTIDE SEQUENCE</scope>
</reference>
<dbReference type="WBParaSite" id="SVE_0157200.1">
    <property type="protein sequence ID" value="SVE_0157200.1"/>
    <property type="gene ID" value="SVE_0157200"/>
</dbReference>
<proteinExistence type="predicted"/>
<evidence type="ECO:0000313" key="2">
    <source>
        <dbReference type="WBParaSite" id="SVE_0157200.1"/>
    </source>
</evidence>
<accession>A0A0K0EYG4</accession>
<protein>
    <submittedName>
        <fullName evidence="2">Uncharacterized protein</fullName>
    </submittedName>
</protein>
<organism evidence="1 2">
    <name type="scientific">Strongyloides venezuelensis</name>
    <name type="common">Threadworm</name>
    <dbReference type="NCBI Taxonomy" id="75913"/>
    <lineage>
        <taxon>Eukaryota</taxon>
        <taxon>Metazoa</taxon>
        <taxon>Ecdysozoa</taxon>
        <taxon>Nematoda</taxon>
        <taxon>Chromadorea</taxon>
        <taxon>Rhabditida</taxon>
        <taxon>Tylenchina</taxon>
        <taxon>Panagrolaimomorpha</taxon>
        <taxon>Strongyloidoidea</taxon>
        <taxon>Strongyloididae</taxon>
        <taxon>Strongyloides</taxon>
    </lineage>
</organism>
<reference evidence="2" key="2">
    <citation type="submission" date="2015-08" db="UniProtKB">
        <authorList>
            <consortium name="WormBaseParasite"/>
        </authorList>
    </citation>
    <scope>IDENTIFICATION</scope>
</reference>